<feature type="domain" description="DUF5666" evidence="2">
    <location>
        <begin position="144"/>
        <end position="205"/>
    </location>
</feature>
<dbReference type="EMBL" id="BNJK01000001">
    <property type="protein sequence ID" value="GHO92020.1"/>
    <property type="molecule type" value="Genomic_DNA"/>
</dbReference>
<accession>A0A8J3N183</accession>
<evidence type="ECO:0000256" key="1">
    <source>
        <dbReference type="SAM" id="SignalP"/>
    </source>
</evidence>
<keyword evidence="4" id="KW-1185">Reference proteome</keyword>
<keyword evidence="1" id="KW-0732">Signal</keyword>
<gene>
    <name evidence="3" type="ORF">KSF_020680</name>
</gene>
<sequence>MKKSLLNQMRSLLICIAGLCIMIFFAACSGVATTTTNANGNQSVTLQGEVQSVNPSAHSAVFLAQGQTVTVSQLTDQQVATLQSQIGKTFTLQVTKTGDTTYTINVGTNIQEGANPVATSTTASTNGQPTTTTTSYPGTIDFIGKVQSINANSITVTMPNGDALPMALNTSTHRDDDFMNGQPNVGQMIKVETYTNLDGSFTAKKLGSISLEDQNNTFKINSVDFEGVTTSAVGTDNVLHFNVGNKSYSYAMNTSTRLKHFMNPQSIVANTPVDVEIRFNGSNGTVTQVENNNN</sequence>
<dbReference type="RefSeq" id="WP_220202883.1">
    <property type="nucleotide sequence ID" value="NZ_BNJK01000001.1"/>
</dbReference>
<dbReference type="Proteomes" id="UP000597444">
    <property type="component" value="Unassembled WGS sequence"/>
</dbReference>
<dbReference type="AlphaFoldDB" id="A0A8J3N183"/>
<evidence type="ECO:0000313" key="4">
    <source>
        <dbReference type="Proteomes" id="UP000597444"/>
    </source>
</evidence>
<proteinExistence type="predicted"/>
<protein>
    <recommendedName>
        <fullName evidence="2">DUF5666 domain-containing protein</fullName>
    </recommendedName>
</protein>
<feature type="chain" id="PRO_5035272592" description="DUF5666 domain-containing protein" evidence="1">
    <location>
        <begin position="27"/>
        <end position="294"/>
    </location>
</feature>
<name>A0A8J3N183_9CHLR</name>
<organism evidence="3 4">
    <name type="scientific">Reticulibacter mediterranei</name>
    <dbReference type="NCBI Taxonomy" id="2778369"/>
    <lineage>
        <taxon>Bacteria</taxon>
        <taxon>Bacillati</taxon>
        <taxon>Chloroflexota</taxon>
        <taxon>Ktedonobacteria</taxon>
        <taxon>Ktedonobacterales</taxon>
        <taxon>Reticulibacteraceae</taxon>
        <taxon>Reticulibacter</taxon>
    </lineage>
</organism>
<dbReference type="InterPro" id="IPR043724">
    <property type="entry name" value="DUF5666"/>
</dbReference>
<evidence type="ECO:0000259" key="2">
    <source>
        <dbReference type="Pfam" id="PF18914"/>
    </source>
</evidence>
<feature type="signal peptide" evidence="1">
    <location>
        <begin position="1"/>
        <end position="26"/>
    </location>
</feature>
<evidence type="ECO:0000313" key="3">
    <source>
        <dbReference type="EMBL" id="GHO92020.1"/>
    </source>
</evidence>
<dbReference type="Pfam" id="PF18914">
    <property type="entry name" value="DUF5666"/>
    <property type="match status" value="1"/>
</dbReference>
<dbReference type="PROSITE" id="PS51257">
    <property type="entry name" value="PROKAR_LIPOPROTEIN"/>
    <property type="match status" value="1"/>
</dbReference>
<reference evidence="3" key="1">
    <citation type="submission" date="2020-10" db="EMBL/GenBank/DDBJ databases">
        <title>Taxonomic study of unclassified bacteria belonging to the class Ktedonobacteria.</title>
        <authorList>
            <person name="Yabe S."/>
            <person name="Wang C.M."/>
            <person name="Zheng Y."/>
            <person name="Sakai Y."/>
            <person name="Cavaletti L."/>
            <person name="Monciardini P."/>
            <person name="Donadio S."/>
        </authorList>
    </citation>
    <scope>NUCLEOTIDE SEQUENCE</scope>
    <source>
        <strain evidence="3">ID150040</strain>
    </source>
</reference>
<comment type="caution">
    <text evidence="3">The sequence shown here is derived from an EMBL/GenBank/DDBJ whole genome shotgun (WGS) entry which is preliminary data.</text>
</comment>